<dbReference type="EMBL" id="GEBQ01030504">
    <property type="protein sequence ID" value="JAT09473.1"/>
    <property type="molecule type" value="Transcribed_RNA"/>
</dbReference>
<dbReference type="GO" id="GO:0071897">
    <property type="term" value="P:DNA biosynthetic process"/>
    <property type="evidence" value="ECO:0007669"/>
    <property type="project" value="UniProtKB-ARBA"/>
</dbReference>
<accession>A0A1B6KDF3</accession>
<proteinExistence type="predicted"/>
<gene>
    <name evidence="2" type="ORF">g.18584</name>
</gene>
<dbReference type="SUPFAM" id="SSF56672">
    <property type="entry name" value="DNA/RNA polymerases"/>
    <property type="match status" value="1"/>
</dbReference>
<evidence type="ECO:0000313" key="2">
    <source>
        <dbReference type="EMBL" id="JAT09473.1"/>
    </source>
</evidence>
<organism evidence="2">
    <name type="scientific">Graphocephala atropunctata</name>
    <dbReference type="NCBI Taxonomy" id="36148"/>
    <lineage>
        <taxon>Eukaryota</taxon>
        <taxon>Metazoa</taxon>
        <taxon>Ecdysozoa</taxon>
        <taxon>Arthropoda</taxon>
        <taxon>Hexapoda</taxon>
        <taxon>Insecta</taxon>
        <taxon>Pterygota</taxon>
        <taxon>Neoptera</taxon>
        <taxon>Paraneoptera</taxon>
        <taxon>Hemiptera</taxon>
        <taxon>Auchenorrhyncha</taxon>
        <taxon>Membracoidea</taxon>
        <taxon>Cicadellidae</taxon>
        <taxon>Cicadellinae</taxon>
        <taxon>Cicadellini</taxon>
        <taxon>Graphocephala</taxon>
    </lineage>
</organism>
<dbReference type="InterPro" id="IPR000477">
    <property type="entry name" value="RT_dom"/>
</dbReference>
<dbReference type="PROSITE" id="PS50878">
    <property type="entry name" value="RT_POL"/>
    <property type="match status" value="1"/>
</dbReference>
<evidence type="ECO:0000259" key="1">
    <source>
        <dbReference type="PROSITE" id="PS50878"/>
    </source>
</evidence>
<dbReference type="AlphaFoldDB" id="A0A1B6KDF3"/>
<sequence length="527" mass="59360">MNRCWEEVCKSVNEDGYRIVMKKFGQPLPTLTTKMVLDVAKALFPKHPVVIYEDIAAVDIPCFTEEELKVAWKRMKARKSPGPDGIPPEAVKLAAETKAEKVLQAMNHTLINEEIPAKWKRARLILLKKEGKPDNLSCSYRPLCLLDTLEKLLEHLLLLRLKEEIERTDGLAENQFGFREGCSTLSAVQKVTDLVDRAANGTRHTRRIPAVVTLDVRNAFNSASWQKILNILKERGVKEYLRRMIQQYFKDRKILIDTEEDCLELEISSGVPQGSILGPTLWNLLYDGVFQLPLPDGVSLVGYADDLALVAVASSEQQLMAKANRAINLVVAWLQLQGLEVAPEKTEAIVMAGRRPLTDIRFVVNGLVIHPAKKLKYLGVWLDHRRSFQAHVEDAAKKSARVAGSICRLMRNVQGPSPSKRRLLATVVESVALYASPIWIRALDSRKARLRLERVQRKMALRVCSGYRTISAEAAFVIAGVPSLELLAQERADRHAGMEKATARDALLARWQERWANTQKASWTKML</sequence>
<dbReference type="InterPro" id="IPR043502">
    <property type="entry name" value="DNA/RNA_pol_sf"/>
</dbReference>
<dbReference type="CDD" id="cd01650">
    <property type="entry name" value="RT_nLTR_like"/>
    <property type="match status" value="1"/>
</dbReference>
<reference evidence="2" key="1">
    <citation type="submission" date="2015-11" db="EMBL/GenBank/DDBJ databases">
        <title>De novo transcriptome assembly of four potential Pierce s Disease insect vectors from Arizona vineyards.</title>
        <authorList>
            <person name="Tassone E.E."/>
        </authorList>
    </citation>
    <scope>NUCLEOTIDE SEQUENCE</scope>
</reference>
<dbReference type="PANTHER" id="PTHR19446">
    <property type="entry name" value="REVERSE TRANSCRIPTASES"/>
    <property type="match status" value="1"/>
</dbReference>
<name>A0A1B6KDF3_9HEMI</name>
<protein>
    <recommendedName>
        <fullName evidence="1">Reverse transcriptase domain-containing protein</fullName>
    </recommendedName>
</protein>
<feature type="non-terminal residue" evidence="2">
    <location>
        <position position="527"/>
    </location>
</feature>
<dbReference type="Pfam" id="PF00078">
    <property type="entry name" value="RVT_1"/>
    <property type="match status" value="1"/>
</dbReference>
<feature type="domain" description="Reverse transcriptase" evidence="1">
    <location>
        <begin position="108"/>
        <end position="382"/>
    </location>
</feature>